<dbReference type="Proteomes" id="UP000250235">
    <property type="component" value="Unassembled WGS sequence"/>
</dbReference>
<feature type="region of interest" description="Disordered" evidence="1">
    <location>
        <begin position="559"/>
        <end position="641"/>
    </location>
</feature>
<name>A0A2Z7AKF1_9LAMI</name>
<feature type="region of interest" description="Disordered" evidence="1">
    <location>
        <begin position="420"/>
        <end position="439"/>
    </location>
</feature>
<evidence type="ECO:0000313" key="2">
    <source>
        <dbReference type="EMBL" id="KZV19661.1"/>
    </source>
</evidence>
<reference evidence="2 3" key="1">
    <citation type="journal article" date="2015" name="Proc. Natl. Acad. Sci. U.S.A.">
        <title>The resurrection genome of Boea hygrometrica: A blueprint for survival of dehydration.</title>
        <authorList>
            <person name="Xiao L."/>
            <person name="Yang G."/>
            <person name="Zhang L."/>
            <person name="Yang X."/>
            <person name="Zhao S."/>
            <person name="Ji Z."/>
            <person name="Zhou Q."/>
            <person name="Hu M."/>
            <person name="Wang Y."/>
            <person name="Chen M."/>
            <person name="Xu Y."/>
            <person name="Jin H."/>
            <person name="Xiao X."/>
            <person name="Hu G."/>
            <person name="Bao F."/>
            <person name="Hu Y."/>
            <person name="Wan P."/>
            <person name="Li L."/>
            <person name="Deng X."/>
            <person name="Kuang T."/>
            <person name="Xiang C."/>
            <person name="Zhu J.K."/>
            <person name="Oliver M.J."/>
            <person name="He Y."/>
        </authorList>
    </citation>
    <scope>NUCLEOTIDE SEQUENCE [LARGE SCALE GENOMIC DNA]</scope>
    <source>
        <strain evidence="3">cv. XS01</strain>
    </source>
</reference>
<dbReference type="EMBL" id="KV016386">
    <property type="protein sequence ID" value="KZV19661.1"/>
    <property type="molecule type" value="Genomic_DNA"/>
</dbReference>
<protein>
    <submittedName>
        <fullName evidence="2">Dystroglycan-like</fullName>
    </submittedName>
</protein>
<evidence type="ECO:0000256" key="1">
    <source>
        <dbReference type="SAM" id="MobiDB-lite"/>
    </source>
</evidence>
<feature type="compositionally biased region" description="Basic and acidic residues" evidence="1">
    <location>
        <begin position="425"/>
        <end position="439"/>
    </location>
</feature>
<gene>
    <name evidence="2" type="ORF">F511_42845</name>
</gene>
<accession>A0A2Z7AKF1</accession>
<proteinExistence type="predicted"/>
<sequence>MASSFYSNTLHVDFESVLAMENPDMVSVFNALMASGLEGFLGCPAVLYEAALVDFFENGSVRDGLVVSTVNGVPVEITEQFFAEAFELPVDGFSELSEIPKDKVFEARSLVSLTVKAGSFNAITTERFLMLTEIVCGVRINWTSVLFSIFKKMVTPGMKQDKGFSIQITLLLENIINLELDESSQFPSSKILTEKAIHRYIVLNDKVGAEEAADAPKVKKAPVQRAVSKKRPAAAAFGEPVLKKKRTMKKKSGSSQANLEIVAVAQEAVPIQIIESIPTAPADDEMEEQQMMRLLLKMLNNQPQRLRLLLSNQLTTLLVIADTAQMGPDAEVHGVGAPDVEDQPAGTTVGEKQWFDLPYEDFFAQMDADRPVFTPSDTDEDMETIGAGTGVGDQQLHSFVTADSRTDAAADFFMEEPEEVEMSDDEHLPQIPVDDKGKKPLMEKDPVKGNLVKEQFLLILADIECLVQLREKVIDEVVYRGYSRFCCIYCVCENIFEKYTIDVRRVVKELDAKFTYLDEQVASTRNDLLEFRATAQESLNHITDQLSKLVNYINRGGNDKEGEYSSSRGPQPPHDNQGRGSGNTGGDNIRTTDIVDRFPSSVYRDGRSKGRSGGRSSFGSKRKYSSSAGGPLRKSFEDLLG</sequence>
<dbReference type="AlphaFoldDB" id="A0A2Z7AKF1"/>
<evidence type="ECO:0000313" key="3">
    <source>
        <dbReference type="Proteomes" id="UP000250235"/>
    </source>
</evidence>
<organism evidence="2 3">
    <name type="scientific">Dorcoceras hygrometricum</name>
    <dbReference type="NCBI Taxonomy" id="472368"/>
    <lineage>
        <taxon>Eukaryota</taxon>
        <taxon>Viridiplantae</taxon>
        <taxon>Streptophyta</taxon>
        <taxon>Embryophyta</taxon>
        <taxon>Tracheophyta</taxon>
        <taxon>Spermatophyta</taxon>
        <taxon>Magnoliopsida</taxon>
        <taxon>eudicotyledons</taxon>
        <taxon>Gunneridae</taxon>
        <taxon>Pentapetalae</taxon>
        <taxon>asterids</taxon>
        <taxon>lamiids</taxon>
        <taxon>Lamiales</taxon>
        <taxon>Gesneriaceae</taxon>
        <taxon>Didymocarpoideae</taxon>
        <taxon>Trichosporeae</taxon>
        <taxon>Loxocarpinae</taxon>
        <taxon>Dorcoceras</taxon>
    </lineage>
</organism>
<keyword evidence="3" id="KW-1185">Reference proteome</keyword>